<evidence type="ECO:0000256" key="2">
    <source>
        <dbReference type="ARBA" id="ARBA00022723"/>
    </source>
</evidence>
<name>A0A438AI93_9RHOB</name>
<evidence type="ECO:0000256" key="1">
    <source>
        <dbReference type="ARBA" id="ARBA00001947"/>
    </source>
</evidence>
<dbReference type="GO" id="GO:0046872">
    <property type="term" value="F:metal ion binding"/>
    <property type="evidence" value="ECO:0007669"/>
    <property type="project" value="UniProtKB-KW"/>
</dbReference>
<evidence type="ECO:0000259" key="5">
    <source>
        <dbReference type="Pfam" id="PF01979"/>
    </source>
</evidence>
<evidence type="ECO:0000256" key="4">
    <source>
        <dbReference type="ARBA" id="ARBA00022833"/>
    </source>
</evidence>
<protein>
    <submittedName>
        <fullName evidence="6">Formimidoylglutamate deiminase</fullName>
        <ecNumber evidence="6">3.5.3.13</ecNumber>
    </submittedName>
</protein>
<dbReference type="Pfam" id="PF01979">
    <property type="entry name" value="Amidohydro_1"/>
    <property type="match status" value="1"/>
</dbReference>
<dbReference type="InterPro" id="IPR006680">
    <property type="entry name" value="Amidohydro-rel"/>
</dbReference>
<dbReference type="SUPFAM" id="SSF51556">
    <property type="entry name" value="Metallo-dependent hydrolases"/>
    <property type="match status" value="1"/>
</dbReference>
<dbReference type="EC" id="3.5.3.13" evidence="6"/>
<dbReference type="GO" id="GO:0005829">
    <property type="term" value="C:cytosol"/>
    <property type="evidence" value="ECO:0007669"/>
    <property type="project" value="TreeGrafter"/>
</dbReference>
<keyword evidence="2" id="KW-0479">Metal-binding</keyword>
<dbReference type="PANTHER" id="PTHR11271">
    <property type="entry name" value="GUANINE DEAMINASE"/>
    <property type="match status" value="1"/>
</dbReference>
<evidence type="ECO:0000313" key="6">
    <source>
        <dbReference type="EMBL" id="RVV98402.1"/>
    </source>
</evidence>
<dbReference type="EMBL" id="RQXX01000002">
    <property type="protein sequence ID" value="RVV98402.1"/>
    <property type="molecule type" value="Genomic_DNA"/>
</dbReference>
<dbReference type="GO" id="GO:0050416">
    <property type="term" value="F:formimidoylglutamate deiminase activity"/>
    <property type="evidence" value="ECO:0007669"/>
    <property type="project" value="UniProtKB-EC"/>
</dbReference>
<dbReference type="NCBIfam" id="TIGR02022">
    <property type="entry name" value="hutF"/>
    <property type="match status" value="1"/>
</dbReference>
<dbReference type="InterPro" id="IPR051607">
    <property type="entry name" value="Metallo-dep_hydrolases"/>
</dbReference>
<feature type="domain" description="Amidohydrolase-related" evidence="5">
    <location>
        <begin position="64"/>
        <end position="447"/>
    </location>
</feature>
<organism evidence="6 7">
    <name type="scientific">Mesobaculum littorinae</name>
    <dbReference type="NCBI Taxonomy" id="2486419"/>
    <lineage>
        <taxon>Bacteria</taxon>
        <taxon>Pseudomonadati</taxon>
        <taxon>Pseudomonadota</taxon>
        <taxon>Alphaproteobacteria</taxon>
        <taxon>Rhodobacterales</taxon>
        <taxon>Roseobacteraceae</taxon>
        <taxon>Mesobaculum</taxon>
    </lineage>
</organism>
<evidence type="ECO:0000313" key="7">
    <source>
        <dbReference type="Proteomes" id="UP000285908"/>
    </source>
</evidence>
<dbReference type="NCBIfam" id="NF006684">
    <property type="entry name" value="PRK09229.1-5"/>
    <property type="match status" value="1"/>
</dbReference>
<accession>A0A438AI93</accession>
<dbReference type="InterPro" id="IPR010252">
    <property type="entry name" value="HutF"/>
</dbReference>
<dbReference type="Gene3D" id="3.20.20.140">
    <property type="entry name" value="Metal-dependent hydrolases"/>
    <property type="match status" value="1"/>
</dbReference>
<dbReference type="PANTHER" id="PTHR11271:SF48">
    <property type="entry name" value="AMIDOHYDROLASE-RELATED DOMAIN-CONTAINING PROTEIN"/>
    <property type="match status" value="1"/>
</dbReference>
<dbReference type="Proteomes" id="UP000285908">
    <property type="component" value="Unassembled WGS sequence"/>
</dbReference>
<dbReference type="OrthoDB" id="9796020at2"/>
<keyword evidence="3 6" id="KW-0378">Hydrolase</keyword>
<sequence>MTDPQATPAAGQDGDRIAGAHFRQALTPEGWVHGLSMHVAPDGTIAKTCRDDNPEGLPVYDNPVVPGITDLHSHAFQYAMAGLSEVRRNPVDSFWSWRDIMYFFALTLSPEDMRAIAARLYLALLKGGYTGIVEFHYVHNDLDGTPYARREELSLAIFEAAQATGLDLTHLPVFYAHANFGGQPPTEGQRRFVQDLDGYAAMIDALRGPATAAGHTLGIAPHSLRAATTEEITRLLELRADKLPGCPVHIHVAEQVKEVEDALAWNGRRPVEQLFDIAPVDDRWCLIHATHLTADEITRIARSGATVGLCPMTEANLGDGIFEAAQYLGQGGSFGIGSDSNIATVAAQELQQLEYSQRLRDRQRNVMAAETQPHVAANLWSRAARGGARAAGRPEAGLAPGGMASFVELRSPEPAALLATTPEAVLDYHMFAGRGFHVGDVVVRGRRVVRGGHHPQEEAIVSDYATAMSRIADRLGSRPR</sequence>
<comment type="cofactor">
    <cofactor evidence="1">
        <name>Zn(2+)</name>
        <dbReference type="ChEBI" id="CHEBI:29105"/>
    </cofactor>
</comment>
<evidence type="ECO:0000256" key="3">
    <source>
        <dbReference type="ARBA" id="ARBA00022801"/>
    </source>
</evidence>
<comment type="caution">
    <text evidence="6">The sequence shown here is derived from an EMBL/GenBank/DDBJ whole genome shotgun (WGS) entry which is preliminary data.</text>
</comment>
<keyword evidence="7" id="KW-1185">Reference proteome</keyword>
<dbReference type="AlphaFoldDB" id="A0A438AI93"/>
<dbReference type="RefSeq" id="WP_127905635.1">
    <property type="nucleotide sequence ID" value="NZ_RQXX01000002.1"/>
</dbReference>
<dbReference type="Gene3D" id="2.30.40.10">
    <property type="entry name" value="Urease, subunit C, domain 1"/>
    <property type="match status" value="1"/>
</dbReference>
<reference evidence="6 7" key="1">
    <citation type="submission" date="2018-11" db="EMBL/GenBank/DDBJ databases">
        <title>Mesobaculum littorinae gen. nov., sp. nov., isolated from Littorina scabra that represents a novel genus of the order Rhodobacteraceae.</title>
        <authorList>
            <person name="Li F."/>
        </authorList>
    </citation>
    <scope>NUCLEOTIDE SEQUENCE [LARGE SCALE GENOMIC DNA]</scope>
    <source>
        <strain evidence="6 7">M0103</strain>
    </source>
</reference>
<gene>
    <name evidence="6" type="ORF">EKE94_05635</name>
</gene>
<dbReference type="GO" id="GO:0019239">
    <property type="term" value="F:deaminase activity"/>
    <property type="evidence" value="ECO:0007669"/>
    <property type="project" value="TreeGrafter"/>
</dbReference>
<proteinExistence type="predicted"/>
<dbReference type="InterPro" id="IPR032466">
    <property type="entry name" value="Metal_Hydrolase"/>
</dbReference>
<keyword evidence="4" id="KW-0862">Zinc</keyword>
<dbReference type="InterPro" id="IPR011059">
    <property type="entry name" value="Metal-dep_hydrolase_composite"/>
</dbReference>